<evidence type="ECO:0000256" key="4">
    <source>
        <dbReference type="ARBA" id="ARBA00022801"/>
    </source>
</evidence>
<dbReference type="Pfam" id="PF02272">
    <property type="entry name" value="DHHA1"/>
    <property type="match status" value="1"/>
</dbReference>
<keyword evidence="5 9" id="KW-0269">Exonuclease</keyword>
<dbReference type="KEGG" id="mpec:B9O19_02098"/>
<comment type="similarity">
    <text evidence="1">Belongs to the RecJ family.</text>
</comment>
<evidence type="ECO:0000259" key="6">
    <source>
        <dbReference type="Pfam" id="PF01368"/>
    </source>
</evidence>
<dbReference type="GO" id="GO:0006310">
    <property type="term" value="P:DNA recombination"/>
    <property type="evidence" value="ECO:0007669"/>
    <property type="project" value="InterPro"/>
</dbReference>
<evidence type="ECO:0000313" key="10">
    <source>
        <dbReference type="Proteomes" id="UP000235589"/>
    </source>
</evidence>
<dbReference type="GO" id="GO:0006281">
    <property type="term" value="P:DNA repair"/>
    <property type="evidence" value="ECO:0007669"/>
    <property type="project" value="InterPro"/>
</dbReference>
<evidence type="ECO:0000256" key="1">
    <source>
        <dbReference type="ARBA" id="ARBA00005915"/>
    </source>
</evidence>
<dbReference type="Pfam" id="PF17768">
    <property type="entry name" value="RecJ_OB"/>
    <property type="match status" value="1"/>
</dbReference>
<keyword evidence="4" id="KW-0378">Hydrolase</keyword>
<dbReference type="SUPFAM" id="SSF64182">
    <property type="entry name" value="DHH phosphoesterases"/>
    <property type="match status" value="1"/>
</dbReference>
<accession>A0A2K9P4T3</accession>
<feature type="domain" description="DHHA1" evidence="7">
    <location>
        <begin position="349"/>
        <end position="441"/>
    </location>
</feature>
<dbReference type="RefSeq" id="WP_102366371.1">
    <property type="nucleotide sequence ID" value="NZ_CP020991.1"/>
</dbReference>
<dbReference type="PANTHER" id="PTHR30255">
    <property type="entry name" value="SINGLE-STRANDED-DNA-SPECIFIC EXONUCLEASE RECJ"/>
    <property type="match status" value="1"/>
</dbReference>
<feature type="domain" description="DDH" evidence="6">
    <location>
        <begin position="80"/>
        <end position="229"/>
    </location>
</feature>
<dbReference type="InterPro" id="IPR004610">
    <property type="entry name" value="RecJ"/>
</dbReference>
<dbReference type="InterPro" id="IPR003156">
    <property type="entry name" value="DHHA1_dom"/>
</dbReference>
<sequence>MLKKKWILKEFDKARVVEISKNFNISPLTAIILYNRGIREDGQIKDFLARDLSGMHDPFLMKDMDKAVERILLAKKNNEKITIYGDYDVDGITSIAILYKYLKNMGLEVGFYVPDRMVEGYGVNRDALDKIKADGTAVIITVDTGITAIEEADYAKSIGIDFIITDHHECKESIPDVYAAIDPKRKDCEYPFKSLAGVGVVFKLIQALDSSEPIENLMDEYADLMCLGTVADISPLIDENRVIVTEGLKRFKTTKNIGLKALIDVSTNGKAITTSTIGYTIAPRINASGRLGCASTSVELFLTEDEEEAAKLADSLCHENTLRQQTEQKMFKEALEYIEQHPEIKDDDILVIPHENWHHGIVGIVSSKITEKYYKPSILFAVDGDSAKGSGRSIAGFNLFGALENCSGLLEKFGGHELAAGLTIKAENIEAFRKKINEYAKGRIEDMTLVPTISLDAQIKVPYITIDTVHDINKLQPFGVNNPTPSFSVRNIKIHRISVMSEGKHLRMTLYKDGKYLDTVGFGMGDYYSMFREGDYIDVAFALDINDYKGFQNVQLILKDMRKTEFKDAR</sequence>
<evidence type="ECO:0000259" key="8">
    <source>
        <dbReference type="Pfam" id="PF17768"/>
    </source>
</evidence>
<dbReference type="Gene3D" id="3.10.310.30">
    <property type="match status" value="1"/>
</dbReference>
<evidence type="ECO:0000256" key="5">
    <source>
        <dbReference type="ARBA" id="ARBA00022839"/>
    </source>
</evidence>
<gene>
    <name evidence="9" type="ORF">B9O19_02098</name>
</gene>
<proteinExistence type="inferred from homology"/>
<dbReference type="GO" id="GO:0003676">
    <property type="term" value="F:nucleic acid binding"/>
    <property type="evidence" value="ECO:0007669"/>
    <property type="project" value="InterPro"/>
</dbReference>
<dbReference type="Proteomes" id="UP000235589">
    <property type="component" value="Chromosome"/>
</dbReference>
<dbReference type="EMBL" id="CP020991">
    <property type="protein sequence ID" value="AUO20240.1"/>
    <property type="molecule type" value="Genomic_DNA"/>
</dbReference>
<dbReference type="PANTHER" id="PTHR30255:SF2">
    <property type="entry name" value="SINGLE-STRANDED-DNA-SPECIFIC EXONUCLEASE RECJ"/>
    <property type="match status" value="1"/>
</dbReference>
<evidence type="ECO:0000256" key="2">
    <source>
        <dbReference type="ARBA" id="ARBA00019841"/>
    </source>
</evidence>
<evidence type="ECO:0000256" key="3">
    <source>
        <dbReference type="ARBA" id="ARBA00022722"/>
    </source>
</evidence>
<protein>
    <recommendedName>
        <fullName evidence="2">Single-stranded-DNA-specific exonuclease RecJ</fullName>
    </recommendedName>
</protein>
<dbReference type="InterPro" id="IPR038763">
    <property type="entry name" value="DHH_sf"/>
</dbReference>
<evidence type="ECO:0000313" key="9">
    <source>
        <dbReference type="EMBL" id="AUO20240.1"/>
    </source>
</evidence>
<dbReference type="InterPro" id="IPR051673">
    <property type="entry name" value="SSDNA_exonuclease_RecJ"/>
</dbReference>
<dbReference type="GO" id="GO:0008409">
    <property type="term" value="F:5'-3' exonuclease activity"/>
    <property type="evidence" value="ECO:0007669"/>
    <property type="project" value="InterPro"/>
</dbReference>
<dbReference type="OrthoDB" id="9809852at2"/>
<evidence type="ECO:0000259" key="7">
    <source>
        <dbReference type="Pfam" id="PF02272"/>
    </source>
</evidence>
<dbReference type="AlphaFoldDB" id="A0A2K9P4T3"/>
<reference evidence="9 10" key="1">
    <citation type="submission" date="2017-04" db="EMBL/GenBank/DDBJ databases">
        <title>Monoglobus pectinilyticus 14 draft genome.</title>
        <authorList>
            <person name="Kim C."/>
            <person name="Rosendale D.I."/>
            <person name="Kelly W.J."/>
            <person name="Tannock G.W."/>
            <person name="Patchett M.L."/>
            <person name="Jordens J.Z."/>
        </authorList>
    </citation>
    <scope>NUCLEOTIDE SEQUENCE [LARGE SCALE GENOMIC DNA]</scope>
    <source>
        <strain evidence="9 10">14</strain>
    </source>
</reference>
<dbReference type="NCBIfam" id="TIGR00644">
    <property type="entry name" value="recJ"/>
    <property type="match status" value="1"/>
</dbReference>
<dbReference type="Pfam" id="PF01368">
    <property type="entry name" value="DHH"/>
    <property type="match status" value="1"/>
</dbReference>
<keyword evidence="3" id="KW-0540">Nuclease</keyword>
<feature type="domain" description="RecJ OB" evidence="8">
    <location>
        <begin position="455"/>
        <end position="560"/>
    </location>
</feature>
<keyword evidence="10" id="KW-1185">Reference proteome</keyword>
<name>A0A2K9P4T3_9FIRM</name>
<dbReference type="Gene3D" id="3.90.1640.30">
    <property type="match status" value="1"/>
</dbReference>
<dbReference type="GeneID" id="98063470"/>
<dbReference type="InterPro" id="IPR001667">
    <property type="entry name" value="DDH_dom"/>
</dbReference>
<dbReference type="InterPro" id="IPR041122">
    <property type="entry name" value="RecJ_OB"/>
</dbReference>
<organism evidence="9 10">
    <name type="scientific">Monoglobus pectinilyticus</name>
    <dbReference type="NCBI Taxonomy" id="1981510"/>
    <lineage>
        <taxon>Bacteria</taxon>
        <taxon>Bacillati</taxon>
        <taxon>Bacillota</taxon>
        <taxon>Clostridia</taxon>
        <taxon>Monoglobales</taxon>
        <taxon>Monoglobaceae</taxon>
        <taxon>Monoglobus</taxon>
    </lineage>
</organism>